<organism evidence="1 2">
    <name type="scientific">Actinokineospora fastidiosa</name>
    <dbReference type="NCBI Taxonomy" id="1816"/>
    <lineage>
        <taxon>Bacteria</taxon>
        <taxon>Bacillati</taxon>
        <taxon>Actinomycetota</taxon>
        <taxon>Actinomycetes</taxon>
        <taxon>Pseudonocardiales</taxon>
        <taxon>Pseudonocardiaceae</taxon>
        <taxon>Actinokineospora</taxon>
    </lineage>
</organism>
<keyword evidence="2" id="KW-1185">Reference proteome</keyword>
<gene>
    <name evidence="1" type="ORF">GCM10010171_43730</name>
</gene>
<accession>A0A918GLV5</accession>
<proteinExistence type="predicted"/>
<evidence type="ECO:0000313" key="1">
    <source>
        <dbReference type="EMBL" id="GGS43818.1"/>
    </source>
</evidence>
<evidence type="ECO:0000313" key="2">
    <source>
        <dbReference type="Proteomes" id="UP000660680"/>
    </source>
</evidence>
<protein>
    <submittedName>
        <fullName evidence="1">Uncharacterized protein</fullName>
    </submittedName>
</protein>
<dbReference type="RefSeq" id="WP_189212376.1">
    <property type="nucleotide sequence ID" value="NZ_BMRB01000003.1"/>
</dbReference>
<dbReference type="EMBL" id="BMRB01000003">
    <property type="protein sequence ID" value="GGS43818.1"/>
    <property type="molecule type" value="Genomic_DNA"/>
</dbReference>
<dbReference type="AlphaFoldDB" id="A0A918GLV5"/>
<sequence>MSADFDPDGVPSAGAIVTFVRRGSPVPEPIGSGVVVGPVYPDLDTGRWWVGVRLPADRPGQAPGVDLIDAESIVDSIPPRWEKPVW</sequence>
<dbReference type="Proteomes" id="UP000660680">
    <property type="component" value="Unassembled WGS sequence"/>
</dbReference>
<comment type="caution">
    <text evidence="1">The sequence shown here is derived from an EMBL/GenBank/DDBJ whole genome shotgun (WGS) entry which is preliminary data.</text>
</comment>
<name>A0A918GLV5_9PSEU</name>
<reference evidence="1" key="2">
    <citation type="submission" date="2020-09" db="EMBL/GenBank/DDBJ databases">
        <authorList>
            <person name="Sun Q."/>
            <person name="Ohkuma M."/>
        </authorList>
    </citation>
    <scope>NUCLEOTIDE SEQUENCE</scope>
    <source>
        <strain evidence="1">JCM 3276</strain>
    </source>
</reference>
<reference evidence="1" key="1">
    <citation type="journal article" date="2014" name="Int. J. Syst. Evol. Microbiol.">
        <title>Complete genome sequence of Corynebacterium casei LMG S-19264T (=DSM 44701T), isolated from a smear-ripened cheese.</title>
        <authorList>
            <consortium name="US DOE Joint Genome Institute (JGI-PGF)"/>
            <person name="Walter F."/>
            <person name="Albersmeier A."/>
            <person name="Kalinowski J."/>
            <person name="Ruckert C."/>
        </authorList>
    </citation>
    <scope>NUCLEOTIDE SEQUENCE</scope>
    <source>
        <strain evidence="1">JCM 3276</strain>
    </source>
</reference>